<dbReference type="SUPFAM" id="SSF54534">
    <property type="entry name" value="FKBP-like"/>
    <property type="match status" value="1"/>
</dbReference>
<dbReference type="Gene3D" id="3.10.50.40">
    <property type="match status" value="1"/>
</dbReference>
<evidence type="ECO:0000259" key="6">
    <source>
        <dbReference type="PROSITE" id="PS50198"/>
    </source>
</evidence>
<accession>C5L5A2</accession>
<evidence type="ECO:0000256" key="5">
    <source>
        <dbReference type="RuleBase" id="RU363014"/>
    </source>
</evidence>
<dbReference type="PROSITE" id="PS50198">
    <property type="entry name" value="PPIC_PPIASE_2"/>
    <property type="match status" value="1"/>
</dbReference>
<evidence type="ECO:0000256" key="3">
    <source>
        <dbReference type="ARBA" id="ARBA00023235"/>
    </source>
</evidence>
<feature type="domain" description="PpiC" evidence="6">
    <location>
        <begin position="1"/>
        <end position="84"/>
    </location>
</feature>
<dbReference type="InParanoid" id="C5L5A2"/>
<sequence>MTEKVRVSHILYMIEKLKADKSLFPEMAMARSDCGSYKNGGDLGYFDRGEMQRPFEEAAFSLEVGELSGPVETESGVHVLLRTG</sequence>
<dbReference type="EC" id="5.2.1.8" evidence="5"/>
<evidence type="ECO:0000256" key="2">
    <source>
        <dbReference type="ARBA" id="ARBA00023110"/>
    </source>
</evidence>
<dbReference type="AlphaFoldDB" id="C5L5A2"/>
<dbReference type="OMA" id="RMSRSSX"/>
<dbReference type="GO" id="GO:0003755">
    <property type="term" value="F:peptidyl-prolyl cis-trans isomerase activity"/>
    <property type="evidence" value="ECO:0007669"/>
    <property type="project" value="UniProtKB-UniRule"/>
</dbReference>
<dbReference type="GO" id="GO:0005829">
    <property type="term" value="C:cytosol"/>
    <property type="evidence" value="ECO:0007669"/>
    <property type="project" value="TreeGrafter"/>
</dbReference>
<gene>
    <name evidence="7" type="ORF">Pmar_PMAR014924</name>
</gene>
<dbReference type="InterPro" id="IPR000297">
    <property type="entry name" value="PPIase_PpiC"/>
</dbReference>
<evidence type="ECO:0000313" key="8">
    <source>
        <dbReference type="Proteomes" id="UP000007800"/>
    </source>
</evidence>
<organism evidence="8">
    <name type="scientific">Perkinsus marinus (strain ATCC 50983 / TXsc)</name>
    <dbReference type="NCBI Taxonomy" id="423536"/>
    <lineage>
        <taxon>Eukaryota</taxon>
        <taxon>Sar</taxon>
        <taxon>Alveolata</taxon>
        <taxon>Perkinsozoa</taxon>
        <taxon>Perkinsea</taxon>
        <taxon>Perkinsida</taxon>
        <taxon>Perkinsidae</taxon>
        <taxon>Perkinsus</taxon>
    </lineage>
</organism>
<dbReference type="RefSeq" id="XP_002776345.1">
    <property type="nucleotide sequence ID" value="XM_002776299.1"/>
</dbReference>
<dbReference type="Proteomes" id="UP000007800">
    <property type="component" value="Unassembled WGS sequence"/>
</dbReference>
<evidence type="ECO:0000313" key="7">
    <source>
        <dbReference type="EMBL" id="EER08161.1"/>
    </source>
</evidence>
<proteinExistence type="predicted"/>
<keyword evidence="2 4" id="KW-0697">Rotamase</keyword>
<dbReference type="PANTHER" id="PTHR10657:SF4">
    <property type="entry name" value="PEPTIDYL-PROLYL CIS-TRANS ISOMERASE-RELATED"/>
    <property type="match status" value="1"/>
</dbReference>
<reference evidence="7 8" key="1">
    <citation type="submission" date="2008-07" db="EMBL/GenBank/DDBJ databases">
        <authorList>
            <person name="El-Sayed N."/>
            <person name="Caler E."/>
            <person name="Inman J."/>
            <person name="Amedeo P."/>
            <person name="Hass B."/>
            <person name="Wortman J."/>
        </authorList>
    </citation>
    <scope>NUCLEOTIDE SEQUENCE [LARGE SCALE GENOMIC DNA]</scope>
    <source>
        <strain evidence="8">ATCC 50983 / TXsc</strain>
    </source>
</reference>
<name>C5L5A2_PERM5</name>
<evidence type="ECO:0000256" key="4">
    <source>
        <dbReference type="PROSITE-ProRule" id="PRU00278"/>
    </source>
</evidence>
<evidence type="ECO:0000256" key="1">
    <source>
        <dbReference type="ARBA" id="ARBA00000971"/>
    </source>
</evidence>
<comment type="catalytic activity">
    <reaction evidence="1 5">
        <text>[protein]-peptidylproline (omega=180) = [protein]-peptidylproline (omega=0)</text>
        <dbReference type="Rhea" id="RHEA:16237"/>
        <dbReference type="Rhea" id="RHEA-COMP:10747"/>
        <dbReference type="Rhea" id="RHEA-COMP:10748"/>
        <dbReference type="ChEBI" id="CHEBI:83833"/>
        <dbReference type="ChEBI" id="CHEBI:83834"/>
        <dbReference type="EC" id="5.2.1.8"/>
    </reaction>
</comment>
<dbReference type="InterPro" id="IPR046357">
    <property type="entry name" value="PPIase_dom_sf"/>
</dbReference>
<dbReference type="PANTHER" id="PTHR10657">
    <property type="entry name" value="PEPTIDYL-PROLYL CIS-TRANS ISOMERASE"/>
    <property type="match status" value="1"/>
</dbReference>
<dbReference type="EMBL" id="GG679213">
    <property type="protein sequence ID" value="EER08161.1"/>
    <property type="molecule type" value="Genomic_DNA"/>
</dbReference>
<dbReference type="GO" id="GO:0005634">
    <property type="term" value="C:nucleus"/>
    <property type="evidence" value="ECO:0007669"/>
    <property type="project" value="TreeGrafter"/>
</dbReference>
<keyword evidence="3 4" id="KW-0413">Isomerase</keyword>
<keyword evidence="8" id="KW-1185">Reference proteome</keyword>
<dbReference type="GeneID" id="9064323"/>
<dbReference type="InterPro" id="IPR051370">
    <property type="entry name" value="PPIase_Pin1"/>
</dbReference>
<protein>
    <recommendedName>
        <fullName evidence="5">Peptidyl-prolyl cis-trans isomerase</fullName>
        <ecNumber evidence="5">5.2.1.8</ecNumber>
    </recommendedName>
</protein>
<dbReference type="OrthoDB" id="2530521at2759"/>
<dbReference type="Pfam" id="PF00639">
    <property type="entry name" value="Rotamase"/>
    <property type="match status" value="1"/>
</dbReference>